<keyword evidence="2" id="KW-1185">Reference proteome</keyword>
<evidence type="ECO:0000313" key="2">
    <source>
        <dbReference type="Proteomes" id="UP001239445"/>
    </source>
</evidence>
<protein>
    <submittedName>
        <fullName evidence="1">Uncharacterized protein</fullName>
    </submittedName>
</protein>
<dbReference type="EMBL" id="MU839842">
    <property type="protein sequence ID" value="KAK1751244.1"/>
    <property type="molecule type" value="Genomic_DNA"/>
</dbReference>
<name>A0AAJ0F7K5_9PEZI</name>
<reference evidence="1" key="1">
    <citation type="submission" date="2023-06" db="EMBL/GenBank/DDBJ databases">
        <title>Genome-scale phylogeny and comparative genomics of the fungal order Sordariales.</title>
        <authorList>
            <consortium name="Lawrence Berkeley National Laboratory"/>
            <person name="Hensen N."/>
            <person name="Bonometti L."/>
            <person name="Westerberg I."/>
            <person name="Brannstrom I.O."/>
            <person name="Guillou S."/>
            <person name="Cros-Aarteil S."/>
            <person name="Calhoun S."/>
            <person name="Haridas S."/>
            <person name="Kuo A."/>
            <person name="Mondo S."/>
            <person name="Pangilinan J."/>
            <person name="Riley R."/>
            <person name="Labutti K."/>
            <person name="Andreopoulos B."/>
            <person name="Lipzen A."/>
            <person name="Chen C."/>
            <person name="Yanf M."/>
            <person name="Daum C."/>
            <person name="Ng V."/>
            <person name="Clum A."/>
            <person name="Steindorff A."/>
            <person name="Ohm R."/>
            <person name="Martin F."/>
            <person name="Silar P."/>
            <person name="Natvig D."/>
            <person name="Lalanne C."/>
            <person name="Gautier V."/>
            <person name="Ament-Velasquez S.L."/>
            <person name="Kruys A."/>
            <person name="Hutchinson M.I."/>
            <person name="Powell A.J."/>
            <person name="Barry K."/>
            <person name="Miller A.N."/>
            <person name="Grigoriev I.V."/>
            <person name="Debuchy R."/>
            <person name="Gladieux P."/>
            <person name="Thoren M.H."/>
            <person name="Johannesson H."/>
        </authorList>
    </citation>
    <scope>NUCLEOTIDE SEQUENCE</scope>
    <source>
        <strain evidence="1">PSN4</strain>
    </source>
</reference>
<organism evidence="1 2">
    <name type="scientific">Echria macrotheca</name>
    <dbReference type="NCBI Taxonomy" id="438768"/>
    <lineage>
        <taxon>Eukaryota</taxon>
        <taxon>Fungi</taxon>
        <taxon>Dikarya</taxon>
        <taxon>Ascomycota</taxon>
        <taxon>Pezizomycotina</taxon>
        <taxon>Sordariomycetes</taxon>
        <taxon>Sordariomycetidae</taxon>
        <taxon>Sordariales</taxon>
        <taxon>Schizotheciaceae</taxon>
        <taxon>Echria</taxon>
    </lineage>
</organism>
<accession>A0AAJ0F7K5</accession>
<gene>
    <name evidence="1" type="ORF">QBC47DRAFT_417185</name>
</gene>
<comment type="caution">
    <text evidence="1">The sequence shown here is derived from an EMBL/GenBank/DDBJ whole genome shotgun (WGS) entry which is preliminary data.</text>
</comment>
<evidence type="ECO:0000313" key="1">
    <source>
        <dbReference type="EMBL" id="KAK1751244.1"/>
    </source>
</evidence>
<proteinExistence type="predicted"/>
<dbReference type="AlphaFoldDB" id="A0AAJ0F7K5"/>
<dbReference type="Proteomes" id="UP001239445">
    <property type="component" value="Unassembled WGS sequence"/>
</dbReference>
<sequence>MAAGLKPSPLEADGVEHLVRITISFLVTFISLRLIPRAVHRLARFLLAAFLVSKYLVSRLPDHPETFTPVAPQYLPEYPSEFPTEYPAEYLTEYPIEYPTEFPSEYPNVVTTQDIVPYQSSWRPVVMDFTDDILKPFEDSVQQTQNILFNTYGPLLKSGNVHRNIINKFTLSVYEVHKMLPPGGMHPNPPPDAPAEFSKVLKWIADLDTWLADFEAVRWGLRDSPFVPPGAEATVLALGYIYSFNGVLGSLQYEGILHETDFNSTHIAAGRVARGVLDAPNSPWLWVETFRDDQITPLVQQLEASDKIYTSMLLPVVASCISQINKTREAAKNGEQLDAPCQNKEWLKKTSPRFIEAATQMSQRHKQFIKFLGEVQDVDSQLGWARSSLDEVLSHLKNIQEEYEISREEYEHQTPWYGRLWVRIDIEELHRGFWYMKLGTAKAARRAYFRLRYLNDPAALRRYTQGIDAPGPDWVSRRRSSKSGWDRWAPRRPWWI</sequence>